<reference evidence="2" key="1">
    <citation type="submission" date="2021-01" db="EMBL/GenBank/DDBJ databases">
        <title>Whole genome shotgun sequence of Sphaerimonospora thailandensis NBRC 107569.</title>
        <authorList>
            <person name="Komaki H."/>
            <person name="Tamura T."/>
        </authorList>
    </citation>
    <scope>NUCLEOTIDE SEQUENCE</scope>
    <source>
        <strain evidence="2">NBRC 107569</strain>
    </source>
</reference>
<dbReference type="EMBL" id="BOOG01000019">
    <property type="protein sequence ID" value="GIH70108.1"/>
    <property type="molecule type" value="Genomic_DNA"/>
</dbReference>
<organism evidence="2 3">
    <name type="scientific">Sphaerimonospora thailandensis</name>
    <dbReference type="NCBI Taxonomy" id="795644"/>
    <lineage>
        <taxon>Bacteria</taxon>
        <taxon>Bacillati</taxon>
        <taxon>Actinomycetota</taxon>
        <taxon>Actinomycetes</taxon>
        <taxon>Streptosporangiales</taxon>
        <taxon>Streptosporangiaceae</taxon>
        <taxon>Sphaerimonospora</taxon>
    </lineage>
</organism>
<evidence type="ECO:0000313" key="2">
    <source>
        <dbReference type="EMBL" id="GIH70108.1"/>
    </source>
</evidence>
<evidence type="ECO:0000313" key="3">
    <source>
        <dbReference type="Proteomes" id="UP000610966"/>
    </source>
</evidence>
<accession>A0A8J3RCP0</accession>
<sequence>MAAGHRRNGRRIFNIGGGKFLPGWELIHTETMSLCERSITWSYSRPSRGAISDSASPSRRGSDTPEPLAHRAIFHATRTCLPATAAARHPVKTKDDDVTNR</sequence>
<name>A0A8J3RCP0_9ACTN</name>
<feature type="region of interest" description="Disordered" evidence="1">
    <location>
        <begin position="45"/>
        <end position="69"/>
    </location>
</feature>
<dbReference type="Proteomes" id="UP000610966">
    <property type="component" value="Unassembled WGS sequence"/>
</dbReference>
<proteinExistence type="predicted"/>
<dbReference type="AlphaFoldDB" id="A0A8J3RCP0"/>
<keyword evidence="3" id="KW-1185">Reference proteome</keyword>
<gene>
    <name evidence="2" type="ORF">Mth01_23610</name>
</gene>
<evidence type="ECO:0000256" key="1">
    <source>
        <dbReference type="SAM" id="MobiDB-lite"/>
    </source>
</evidence>
<comment type="caution">
    <text evidence="2">The sequence shown here is derived from an EMBL/GenBank/DDBJ whole genome shotgun (WGS) entry which is preliminary data.</text>
</comment>
<protein>
    <submittedName>
        <fullName evidence="2">Uncharacterized protein</fullName>
    </submittedName>
</protein>